<feature type="transmembrane region" description="Helical" evidence="5">
    <location>
        <begin position="185"/>
        <end position="203"/>
    </location>
</feature>
<proteinExistence type="predicted"/>
<keyword evidence="7" id="KW-1185">Reference proteome</keyword>
<dbReference type="eggNOG" id="ENOG502Z815">
    <property type="taxonomic scope" value="Bacteria"/>
</dbReference>
<accession>A3XKI3</accession>
<evidence type="ECO:0000256" key="5">
    <source>
        <dbReference type="SAM" id="Phobius"/>
    </source>
</evidence>
<dbReference type="RefSeq" id="WP_009778846.1">
    <property type="nucleotide sequence ID" value="NZ_CH672395.1"/>
</dbReference>
<feature type="transmembrane region" description="Helical" evidence="5">
    <location>
        <begin position="17"/>
        <end position="35"/>
    </location>
</feature>
<reference evidence="6 7" key="1">
    <citation type="journal article" date="2007" name="Nature">
        <title>Light stimulates growth of proteorhodopsin-containing marine Flavobacteria.</title>
        <authorList>
            <person name="Gomez-Consarnau L."/>
            <person name="Gonzalez J.M."/>
            <person name="Coll-Llado M."/>
            <person name="Gourdon P."/>
            <person name="Pascher T."/>
            <person name="Neutze R."/>
            <person name="Pedros-Alio C."/>
            <person name="Pinhassi J."/>
        </authorList>
    </citation>
    <scope>NUCLEOTIDE SEQUENCE [LARGE SCALE GENOMIC DNA]</scope>
    <source>
        <strain evidence="6 7">MED217</strain>
    </source>
</reference>
<feature type="transmembrane region" description="Helical" evidence="5">
    <location>
        <begin position="161"/>
        <end position="178"/>
    </location>
</feature>
<feature type="transmembrane region" description="Helical" evidence="5">
    <location>
        <begin position="69"/>
        <end position="90"/>
    </location>
</feature>
<evidence type="ECO:0000256" key="3">
    <source>
        <dbReference type="ARBA" id="ARBA00022989"/>
    </source>
</evidence>
<feature type="transmembrane region" description="Helical" evidence="5">
    <location>
        <begin position="102"/>
        <end position="123"/>
    </location>
</feature>
<dbReference type="HOGENOM" id="CLU_034653_1_0_10"/>
<evidence type="ECO:0000256" key="1">
    <source>
        <dbReference type="ARBA" id="ARBA00004141"/>
    </source>
</evidence>
<keyword evidence="2 5" id="KW-0812">Transmembrane</keyword>
<dbReference type="AlphaFoldDB" id="A3XKI3"/>
<dbReference type="STRING" id="398720.MED217_02255"/>
<comment type="subcellular location">
    <subcellularLocation>
        <location evidence="1">Membrane</location>
        <topology evidence="1">Multi-pass membrane protein</topology>
    </subcellularLocation>
</comment>
<keyword evidence="3 5" id="KW-1133">Transmembrane helix</keyword>
<evidence type="ECO:0000313" key="6">
    <source>
        <dbReference type="EMBL" id="EAQ49935.1"/>
    </source>
</evidence>
<gene>
    <name evidence="6" type="ORF">MED217_02255</name>
</gene>
<name>A3XKI3_LEEBM</name>
<keyword evidence="4 5" id="KW-0472">Membrane</keyword>
<protein>
    <recommendedName>
        <fullName evidence="8">DoxX family protein</fullName>
    </recommendedName>
</protein>
<evidence type="ECO:0000256" key="2">
    <source>
        <dbReference type="ARBA" id="ARBA00022692"/>
    </source>
</evidence>
<evidence type="ECO:0000313" key="7">
    <source>
        <dbReference type="Proteomes" id="UP000001601"/>
    </source>
</evidence>
<dbReference type="OrthoDB" id="102112at2"/>
<dbReference type="InterPro" id="IPR032808">
    <property type="entry name" value="DoxX"/>
</dbReference>
<dbReference type="Proteomes" id="UP000001601">
    <property type="component" value="Unassembled WGS sequence"/>
</dbReference>
<comment type="caution">
    <text evidence="6">The sequence shown here is derived from an EMBL/GenBank/DDBJ whole genome shotgun (WGS) entry which is preliminary data.</text>
</comment>
<dbReference type="GO" id="GO:0016020">
    <property type="term" value="C:membrane"/>
    <property type="evidence" value="ECO:0007669"/>
    <property type="project" value="UniProtKB-SubCell"/>
</dbReference>
<evidence type="ECO:0000256" key="4">
    <source>
        <dbReference type="ARBA" id="ARBA00023136"/>
    </source>
</evidence>
<dbReference type="Pfam" id="PF07681">
    <property type="entry name" value="DoxX"/>
    <property type="match status" value="1"/>
</dbReference>
<sequence>MNFSRAYHPHWTAAEKIVFRFLFLYFALYILLQFLSQPAEPLVRLAGHLILGIEKELHFFATGSGDSTYAYVLLFVNFVLTLLGVIIWTVVDRKRTSYNTLFYWFLVVLRLFLAMMLLSYGFAKVYKTQFPEPSLIRLLQPLGSFSPMGLAWTYMGFSEAYNMYTGMLEVLGGLLLIWRRTTTLGALLVAGVMSHVVVMNFTYDIPVKLLSMHLLAMALVLAATDWKRLYRLFFSNQSTARIVEYNPVKNRIYEKIKRGLKLTALFLFIGISVWQGYSGEREYGDKRAKPPLYGIWEVETMHINDSLVAPLLTNEQRWRYLVIDYKDRCSVMYMDDEVKWLNLEIDTSQSKLSIYEYDYEQYNNFSFSKEADRLTIEGTLGRDTLKIKMKAKDLNEMRLPNRGFHWINEYPFNR</sequence>
<evidence type="ECO:0008006" key="8">
    <source>
        <dbReference type="Google" id="ProtNLM"/>
    </source>
</evidence>
<dbReference type="EMBL" id="AANC01000003">
    <property type="protein sequence ID" value="EAQ49935.1"/>
    <property type="molecule type" value="Genomic_DNA"/>
</dbReference>
<organism evidence="6 7">
    <name type="scientific">Leeuwenhoekiella blandensis (strain CECT 7118 / CCUG 51940 / KCTC 22103 / MED217)</name>
    <name type="common">Flavobacterium sp. (strain MED217)</name>
    <dbReference type="NCBI Taxonomy" id="398720"/>
    <lineage>
        <taxon>Bacteria</taxon>
        <taxon>Pseudomonadati</taxon>
        <taxon>Bacteroidota</taxon>
        <taxon>Flavobacteriia</taxon>
        <taxon>Flavobacteriales</taxon>
        <taxon>Flavobacteriaceae</taxon>
        <taxon>Leeuwenhoekiella</taxon>
    </lineage>
</organism>